<feature type="non-terminal residue" evidence="1">
    <location>
        <position position="1"/>
    </location>
</feature>
<accession>Q4RAC5</accession>
<dbReference type="AlphaFoldDB" id="Q4RAC5"/>
<name>Q4RAC5_TETNG</name>
<dbReference type="KEGG" id="tng:GSTEN00037018G001"/>
<proteinExistence type="predicted"/>
<dbReference type="InterPro" id="IPR011009">
    <property type="entry name" value="Kinase-like_dom_sf"/>
</dbReference>
<sequence>FLYRKFTTESDFLSLGVVLWEIFTFWKT</sequence>
<reference evidence="1" key="1">
    <citation type="journal article" date="2004" name="Nature">
        <title>Genome duplication in the teleost fish Tetraodon nigroviridis reveals the early vertebrate proto-karyotype.</title>
        <authorList>
            <person name="Jaillon O."/>
            <person name="Aury J.-M."/>
            <person name="Brunet F."/>
            <person name="Petit J.-L."/>
            <person name="Stange-Thomann N."/>
            <person name="Mauceli E."/>
            <person name="Bouneau L."/>
            <person name="Fischer C."/>
            <person name="Ozouf-Costaz C."/>
            <person name="Bernot A."/>
            <person name="Nicaud S."/>
            <person name="Jaffe D."/>
            <person name="Fisher S."/>
            <person name="Lutfalla G."/>
            <person name="Dossat C."/>
            <person name="Segurens B."/>
            <person name="Dasilva C."/>
            <person name="Salanoubat M."/>
            <person name="Levy M."/>
            <person name="Boudet N."/>
            <person name="Castellano S."/>
            <person name="Anthouard V."/>
            <person name="Jubin C."/>
            <person name="Castelli V."/>
            <person name="Katinka M."/>
            <person name="Vacherie B."/>
            <person name="Biemont C."/>
            <person name="Skalli Z."/>
            <person name="Cattolico L."/>
            <person name="Poulain J."/>
            <person name="De Berardinis V."/>
            <person name="Cruaud C."/>
            <person name="Duprat S."/>
            <person name="Brottier P."/>
            <person name="Coutanceau J.-P."/>
            <person name="Gouzy J."/>
            <person name="Parra G."/>
            <person name="Lardier G."/>
            <person name="Chapple C."/>
            <person name="McKernan K.J."/>
            <person name="McEwan P."/>
            <person name="Bosak S."/>
            <person name="Kellis M."/>
            <person name="Volff J.-N."/>
            <person name="Guigo R."/>
            <person name="Zody M.C."/>
            <person name="Mesirov J."/>
            <person name="Lindblad-Toh K."/>
            <person name="Birren B."/>
            <person name="Nusbaum C."/>
            <person name="Kahn D."/>
            <person name="Robinson-Rechavi M."/>
            <person name="Laudet V."/>
            <person name="Schachter V."/>
            <person name="Quetier F."/>
            <person name="Saurin W."/>
            <person name="Scarpelli C."/>
            <person name="Wincker P."/>
            <person name="Lander E.S."/>
            <person name="Weissenbach J."/>
            <person name="Roest Crollius H."/>
        </authorList>
    </citation>
    <scope>NUCLEOTIDE SEQUENCE [LARGE SCALE GENOMIC DNA]</scope>
</reference>
<feature type="non-terminal residue" evidence="1">
    <location>
        <position position="28"/>
    </location>
</feature>
<reference evidence="1" key="2">
    <citation type="submission" date="2004-02" db="EMBL/GenBank/DDBJ databases">
        <authorList>
            <consortium name="Genoscope"/>
            <consortium name="Whitehead Institute Centre for Genome Research"/>
        </authorList>
    </citation>
    <scope>NUCLEOTIDE SEQUENCE</scope>
</reference>
<dbReference type="EMBL" id="CAAE01024028">
    <property type="protein sequence ID" value="CAG14658.1"/>
    <property type="molecule type" value="Genomic_DNA"/>
</dbReference>
<protein>
    <submittedName>
        <fullName evidence="1">(spotted green pufferfish) hypothetical protein</fullName>
    </submittedName>
</protein>
<comment type="caution">
    <text evidence="1">The sequence shown here is derived from an EMBL/GenBank/DDBJ whole genome shotgun (WGS) entry which is preliminary data.</text>
</comment>
<dbReference type="SUPFAM" id="SSF56112">
    <property type="entry name" value="Protein kinase-like (PK-like)"/>
    <property type="match status" value="1"/>
</dbReference>
<evidence type="ECO:0000313" key="1">
    <source>
        <dbReference type="EMBL" id="CAG14658.1"/>
    </source>
</evidence>
<gene>
    <name evidence="1" type="ORF">GSTENG00037018001</name>
</gene>
<organism evidence="1">
    <name type="scientific">Tetraodon nigroviridis</name>
    <name type="common">Spotted green pufferfish</name>
    <name type="synonym">Chelonodon nigroviridis</name>
    <dbReference type="NCBI Taxonomy" id="99883"/>
    <lineage>
        <taxon>Eukaryota</taxon>
        <taxon>Metazoa</taxon>
        <taxon>Chordata</taxon>
        <taxon>Craniata</taxon>
        <taxon>Vertebrata</taxon>
        <taxon>Euteleostomi</taxon>
        <taxon>Actinopterygii</taxon>
        <taxon>Neopterygii</taxon>
        <taxon>Teleostei</taxon>
        <taxon>Neoteleostei</taxon>
        <taxon>Acanthomorphata</taxon>
        <taxon>Eupercaria</taxon>
        <taxon>Tetraodontiformes</taxon>
        <taxon>Tetradontoidea</taxon>
        <taxon>Tetraodontidae</taxon>
        <taxon>Tetraodon</taxon>
    </lineage>
</organism>